<evidence type="ECO:0000313" key="3">
    <source>
        <dbReference type="EnsemblProtists" id="EKX46660"/>
    </source>
</evidence>
<reference evidence="3" key="3">
    <citation type="submission" date="2015-06" db="UniProtKB">
        <authorList>
            <consortium name="EnsemblProtists"/>
        </authorList>
    </citation>
    <scope>IDENTIFICATION</scope>
</reference>
<feature type="region of interest" description="Disordered" evidence="1">
    <location>
        <begin position="46"/>
        <end position="81"/>
    </location>
</feature>
<dbReference type="RefSeq" id="XP_005833640.1">
    <property type="nucleotide sequence ID" value="XM_005833583.1"/>
</dbReference>
<gene>
    <name evidence="2" type="ORF">GUITHDRAFT_107443</name>
</gene>
<protein>
    <submittedName>
        <fullName evidence="2 3">Uncharacterized protein</fullName>
    </submittedName>
</protein>
<feature type="region of interest" description="Disordered" evidence="1">
    <location>
        <begin position="176"/>
        <end position="201"/>
    </location>
</feature>
<dbReference type="GeneID" id="17303419"/>
<accession>L1JEY0</accession>
<keyword evidence="4" id="KW-1185">Reference proteome</keyword>
<proteinExistence type="predicted"/>
<dbReference type="Proteomes" id="UP000011087">
    <property type="component" value="Unassembled WGS sequence"/>
</dbReference>
<dbReference type="PaxDb" id="55529-EKX46660"/>
<name>L1JEY0_GUITC</name>
<sequence length="326" mass="36953">MEDIRTPETLIKRSSCVAQQDCCNTIDRLKMELKFALDIQTDRGFEDKENCQPSNAQGSENPRLSKTLFPAETDHEGAEASSAHVQVLVAAEEPAEELAEELAEESSAREEKSTCSPALSNNSFDGEMQAWAEKIDALAKRLEEEKDQLKCERDEALDELQIAREEVRRLKEYLRAPFEPPHPDGKIAEREDENESEKEQLRKWESEATVLLACMNDAKEAICELSSELHEAREEIESYKADLSSVRTFAVRLVRKVLSQQHTIKEKTETEAMLCEELKQVQVTAGLPVKNVAESVEDSRIAYVEEIARLREARDSNCSRKPDILN</sequence>
<dbReference type="KEGG" id="gtt:GUITHDRAFT_107443"/>
<dbReference type="EMBL" id="JH992993">
    <property type="protein sequence ID" value="EKX46660.1"/>
    <property type="molecule type" value="Genomic_DNA"/>
</dbReference>
<reference evidence="4" key="2">
    <citation type="submission" date="2012-11" db="EMBL/GenBank/DDBJ databases">
        <authorList>
            <person name="Kuo A."/>
            <person name="Curtis B.A."/>
            <person name="Tanifuji G."/>
            <person name="Burki F."/>
            <person name="Gruber A."/>
            <person name="Irimia M."/>
            <person name="Maruyama S."/>
            <person name="Arias M.C."/>
            <person name="Ball S.G."/>
            <person name="Gile G.H."/>
            <person name="Hirakawa Y."/>
            <person name="Hopkins J.F."/>
            <person name="Rensing S.A."/>
            <person name="Schmutz J."/>
            <person name="Symeonidi A."/>
            <person name="Elias M."/>
            <person name="Eveleigh R.J."/>
            <person name="Herman E.K."/>
            <person name="Klute M.J."/>
            <person name="Nakayama T."/>
            <person name="Obornik M."/>
            <person name="Reyes-Prieto A."/>
            <person name="Armbrust E.V."/>
            <person name="Aves S.J."/>
            <person name="Beiko R.G."/>
            <person name="Coutinho P."/>
            <person name="Dacks J.B."/>
            <person name="Durnford D.G."/>
            <person name="Fast N.M."/>
            <person name="Green B.R."/>
            <person name="Grisdale C."/>
            <person name="Hempe F."/>
            <person name="Henrissat B."/>
            <person name="Hoppner M.P."/>
            <person name="Ishida K.-I."/>
            <person name="Kim E."/>
            <person name="Koreny L."/>
            <person name="Kroth P.G."/>
            <person name="Liu Y."/>
            <person name="Malik S.-B."/>
            <person name="Maier U.G."/>
            <person name="McRose D."/>
            <person name="Mock T."/>
            <person name="Neilson J.A."/>
            <person name="Onodera N.T."/>
            <person name="Poole A.M."/>
            <person name="Pritham E.J."/>
            <person name="Richards T.A."/>
            <person name="Rocap G."/>
            <person name="Roy S.W."/>
            <person name="Sarai C."/>
            <person name="Schaack S."/>
            <person name="Shirato S."/>
            <person name="Slamovits C.H."/>
            <person name="Spencer D.F."/>
            <person name="Suzuki S."/>
            <person name="Worden A.Z."/>
            <person name="Zauner S."/>
            <person name="Barry K."/>
            <person name="Bell C."/>
            <person name="Bharti A.K."/>
            <person name="Crow J.A."/>
            <person name="Grimwood J."/>
            <person name="Kramer R."/>
            <person name="Lindquist E."/>
            <person name="Lucas S."/>
            <person name="Salamov A."/>
            <person name="McFadden G.I."/>
            <person name="Lane C.E."/>
            <person name="Keeling P.J."/>
            <person name="Gray M.W."/>
            <person name="Grigoriev I.V."/>
            <person name="Archibald J.M."/>
        </authorList>
    </citation>
    <scope>NUCLEOTIDE SEQUENCE</scope>
    <source>
        <strain evidence="4">CCMP2712</strain>
    </source>
</reference>
<feature type="compositionally biased region" description="Polar residues" evidence="1">
    <location>
        <begin position="114"/>
        <end position="123"/>
    </location>
</feature>
<dbReference type="EnsemblProtists" id="EKX46660">
    <property type="protein sequence ID" value="EKX46660"/>
    <property type="gene ID" value="GUITHDRAFT_107443"/>
</dbReference>
<evidence type="ECO:0000313" key="2">
    <source>
        <dbReference type="EMBL" id="EKX46660.1"/>
    </source>
</evidence>
<organism evidence="2">
    <name type="scientific">Guillardia theta (strain CCMP2712)</name>
    <name type="common">Cryptophyte</name>
    <dbReference type="NCBI Taxonomy" id="905079"/>
    <lineage>
        <taxon>Eukaryota</taxon>
        <taxon>Cryptophyceae</taxon>
        <taxon>Pyrenomonadales</taxon>
        <taxon>Geminigeraceae</taxon>
        <taxon>Guillardia</taxon>
    </lineage>
</organism>
<feature type="compositionally biased region" description="Acidic residues" evidence="1">
    <location>
        <begin position="93"/>
        <end position="104"/>
    </location>
</feature>
<evidence type="ECO:0000256" key="1">
    <source>
        <dbReference type="SAM" id="MobiDB-lite"/>
    </source>
</evidence>
<reference evidence="2 4" key="1">
    <citation type="journal article" date="2012" name="Nature">
        <title>Algal genomes reveal evolutionary mosaicism and the fate of nucleomorphs.</title>
        <authorList>
            <consortium name="DOE Joint Genome Institute"/>
            <person name="Curtis B.A."/>
            <person name="Tanifuji G."/>
            <person name="Burki F."/>
            <person name="Gruber A."/>
            <person name="Irimia M."/>
            <person name="Maruyama S."/>
            <person name="Arias M.C."/>
            <person name="Ball S.G."/>
            <person name="Gile G.H."/>
            <person name="Hirakawa Y."/>
            <person name="Hopkins J.F."/>
            <person name="Kuo A."/>
            <person name="Rensing S.A."/>
            <person name="Schmutz J."/>
            <person name="Symeonidi A."/>
            <person name="Elias M."/>
            <person name="Eveleigh R.J."/>
            <person name="Herman E.K."/>
            <person name="Klute M.J."/>
            <person name="Nakayama T."/>
            <person name="Obornik M."/>
            <person name="Reyes-Prieto A."/>
            <person name="Armbrust E.V."/>
            <person name="Aves S.J."/>
            <person name="Beiko R.G."/>
            <person name="Coutinho P."/>
            <person name="Dacks J.B."/>
            <person name="Durnford D.G."/>
            <person name="Fast N.M."/>
            <person name="Green B.R."/>
            <person name="Grisdale C.J."/>
            <person name="Hempel F."/>
            <person name="Henrissat B."/>
            <person name="Hoppner M.P."/>
            <person name="Ishida K."/>
            <person name="Kim E."/>
            <person name="Koreny L."/>
            <person name="Kroth P.G."/>
            <person name="Liu Y."/>
            <person name="Malik S.B."/>
            <person name="Maier U.G."/>
            <person name="McRose D."/>
            <person name="Mock T."/>
            <person name="Neilson J.A."/>
            <person name="Onodera N.T."/>
            <person name="Poole A.M."/>
            <person name="Pritham E.J."/>
            <person name="Richards T.A."/>
            <person name="Rocap G."/>
            <person name="Roy S.W."/>
            <person name="Sarai C."/>
            <person name="Schaack S."/>
            <person name="Shirato S."/>
            <person name="Slamovits C.H."/>
            <person name="Spencer D.F."/>
            <person name="Suzuki S."/>
            <person name="Worden A.Z."/>
            <person name="Zauner S."/>
            <person name="Barry K."/>
            <person name="Bell C."/>
            <person name="Bharti A.K."/>
            <person name="Crow J.A."/>
            <person name="Grimwood J."/>
            <person name="Kramer R."/>
            <person name="Lindquist E."/>
            <person name="Lucas S."/>
            <person name="Salamov A."/>
            <person name="McFadden G.I."/>
            <person name="Lane C.E."/>
            <person name="Keeling P.J."/>
            <person name="Gray M.W."/>
            <person name="Grigoriev I.V."/>
            <person name="Archibald J.M."/>
        </authorList>
    </citation>
    <scope>NUCLEOTIDE SEQUENCE</scope>
    <source>
        <strain evidence="2 4">CCMP2712</strain>
    </source>
</reference>
<feature type="compositionally biased region" description="Polar residues" evidence="1">
    <location>
        <begin position="51"/>
        <end position="64"/>
    </location>
</feature>
<dbReference type="HOGENOM" id="CLU_853778_0_0_1"/>
<evidence type="ECO:0000313" key="4">
    <source>
        <dbReference type="Proteomes" id="UP000011087"/>
    </source>
</evidence>
<feature type="region of interest" description="Disordered" evidence="1">
    <location>
        <begin position="93"/>
        <end position="123"/>
    </location>
</feature>
<dbReference type="AlphaFoldDB" id="L1JEY0"/>